<reference evidence="1 2" key="1">
    <citation type="submission" date="2016-07" db="EMBL/GenBank/DDBJ databases">
        <title>Draft genome sequence of Prauserella muralis DSM 45305, isolated from a mould-covered wall in an indoor environment.</title>
        <authorList>
            <person name="Ruckert C."/>
            <person name="Albersmeier A."/>
            <person name="Jiang C.-L."/>
            <person name="Jiang Y."/>
            <person name="Kalinowski J."/>
            <person name="Schneider O."/>
            <person name="Winkler A."/>
            <person name="Zotchev S.B."/>
        </authorList>
    </citation>
    <scope>NUCLEOTIDE SEQUENCE [LARGE SCALE GENOMIC DNA]</scope>
    <source>
        <strain evidence="1 2">DSM 45305</strain>
    </source>
</reference>
<dbReference type="EMBL" id="MASW01000001">
    <property type="protein sequence ID" value="PXY32066.1"/>
    <property type="molecule type" value="Genomic_DNA"/>
</dbReference>
<dbReference type="AlphaFoldDB" id="A0A2V4BAA6"/>
<evidence type="ECO:0000313" key="1">
    <source>
        <dbReference type="EMBL" id="PXY32066.1"/>
    </source>
</evidence>
<dbReference type="Proteomes" id="UP000249915">
    <property type="component" value="Unassembled WGS sequence"/>
</dbReference>
<keyword evidence="2" id="KW-1185">Reference proteome</keyword>
<gene>
    <name evidence="1" type="ORF">BAY60_07085</name>
</gene>
<protein>
    <submittedName>
        <fullName evidence="1">Uncharacterized protein</fullName>
    </submittedName>
</protein>
<comment type="caution">
    <text evidence="1">The sequence shown here is derived from an EMBL/GenBank/DDBJ whole genome shotgun (WGS) entry which is preliminary data.</text>
</comment>
<accession>A0A2V4BAA6</accession>
<sequence>MKREIRGQAIPVTQVYVPRERPERDTTQTDTPGTSWFDTVIATAGPGYAFTPDQLHTIAGEWETLAERYKAAKRTAQQIALVEGPGAEYASINNAEKIRASGLALMQALDERANYCETMAGKFRTALSSYSRAEGDAAAEVKARGKF</sequence>
<name>A0A2V4BAA6_9PSEU</name>
<evidence type="ECO:0000313" key="2">
    <source>
        <dbReference type="Proteomes" id="UP000249915"/>
    </source>
</evidence>
<organism evidence="1 2">
    <name type="scientific">Prauserella muralis</name>
    <dbReference type="NCBI Taxonomy" id="588067"/>
    <lineage>
        <taxon>Bacteria</taxon>
        <taxon>Bacillati</taxon>
        <taxon>Actinomycetota</taxon>
        <taxon>Actinomycetes</taxon>
        <taxon>Pseudonocardiales</taxon>
        <taxon>Pseudonocardiaceae</taxon>
        <taxon>Prauserella</taxon>
    </lineage>
</organism>
<proteinExistence type="predicted"/>